<dbReference type="SUPFAM" id="SSF52540">
    <property type="entry name" value="P-loop containing nucleoside triphosphate hydrolases"/>
    <property type="match status" value="1"/>
</dbReference>
<dbReference type="AlphaFoldDB" id="A0A1Y2CQ04"/>
<gene>
    <name evidence="6" type="ORF">BCR33DRAFT_714108</name>
</gene>
<evidence type="ECO:0000313" key="6">
    <source>
        <dbReference type="EMBL" id="ORY49037.1"/>
    </source>
</evidence>
<evidence type="ECO:0000313" key="7">
    <source>
        <dbReference type="Proteomes" id="UP000193642"/>
    </source>
</evidence>
<evidence type="ECO:0000256" key="2">
    <source>
        <dbReference type="ARBA" id="ARBA00022801"/>
    </source>
</evidence>
<sequence length="1125" mass="127195">MYAYCLRNVVEPYAQIEDTAYVWLCPTSGITSVASAKDFVNPDTYFSLKIVTPLLETLLNKHLPSVLNDSLEAVEWGVGTRCQGCEFESGCTSRAFATGDVSLVGGTKGKERSALKEIIRLFRTRNRTKMKPITFPDVTAGKWNDWWTEVRWDRLGPIDFGRSDLADLYAAIQSPDFNSVLQQMNPTALQQGYKLLCLDRSSVRNDSPILKAVLENSVEVLGRPCFMFPPSEDHAINFSVLHDPETDSVIAISILHCSENRVLFSKVLFGRDLSKQFIPIMASRIRFILSQSPVPSAQFYVFSTKERDLVFSILLDGFNETTTDDLQLCFAAMLDQTDVLLAPIVPPLLISKEKLIGSLGNKSKLDLQWYLRVLENAASTKAGTKESLQTEIKSIIKDGIDPVWMPRIAVISTAIRSTLALPVSRLTMTNTVALLNNTNNNVLSSDDMYTLWKTGELMSFEKAMFEWSSAIHEICNSIRTRISESFNLQKVLVNSLPPFSVSRLDICREPLLSRLLFQTQFEMVKEFQSVKEARFDKFEACEVEYQRPHEGFVQQFLIRSDTSLIQASMNRNTSDFKMYSWILADSLVDAAIKFNDLRFMNQVEYGLSFSEEEKRETLNSVAFAEINSLENDMAQIELRMPKGFALRGRKFFLYRRFVDFNTHKVVQGLINTEITALARLEREELRPLFLRLLGETSATSLRVSSANDDLQVEAQLFEKYQGGPLHLLESQRQAFQGVCKNVLSLIWGPPGNGKTHTLAVSALRLIEIAKIRGRTCRILMTAFTHAAISTFETKFTHLLSLSEYSSGDVTVVNLKQDPNNLIQQKHCVVVGTVWAIHKLLDKSPKLKGDFDVLVVDEGSQLLTSYASIAFQAVDSSLNLDQKRVLIAGDHLQLGPILKQPYPIPKATRPIYGSILSCLIHKNESLTYMLRENFRFVRELCDMVQPLYVDYGQAFAPYNSNQTMVKEAIGQWLESPNGDMEALMRASFESPWYSLMVSDMVLTFHSCAPNARIFVITPHRLQRTIIQNTLELHLQTAQSDLLRIDTVERMQGDQADIVIACYGFTGHRQMLENEIEFIFDIHRVNVALSRSKALCILVASKNLFQPSAGLSHFKRFKDASAIVDWK</sequence>
<keyword evidence="3" id="KW-0347">Helicase</keyword>
<dbReference type="GO" id="GO:0016787">
    <property type="term" value="F:hydrolase activity"/>
    <property type="evidence" value="ECO:0007669"/>
    <property type="project" value="UniProtKB-KW"/>
</dbReference>
<dbReference type="InterPro" id="IPR027417">
    <property type="entry name" value="P-loop_NTPase"/>
</dbReference>
<dbReference type="CDD" id="cd17934">
    <property type="entry name" value="DEXXQc_Upf1-like"/>
    <property type="match status" value="1"/>
</dbReference>
<dbReference type="InterPro" id="IPR041679">
    <property type="entry name" value="DNA2/NAM7-like_C"/>
</dbReference>
<accession>A0A1Y2CQ04</accession>
<evidence type="ECO:0000259" key="5">
    <source>
        <dbReference type="Pfam" id="PF13087"/>
    </source>
</evidence>
<dbReference type="OrthoDB" id="6513042at2759"/>
<name>A0A1Y2CQ04_9FUNG</name>
<proteinExistence type="predicted"/>
<dbReference type="GO" id="GO:0005524">
    <property type="term" value="F:ATP binding"/>
    <property type="evidence" value="ECO:0007669"/>
    <property type="project" value="UniProtKB-KW"/>
</dbReference>
<protein>
    <submittedName>
        <fullName evidence="6">p-loop containing nucleoside triphosphate hydrolase protein</fullName>
    </submittedName>
</protein>
<organism evidence="6 7">
    <name type="scientific">Rhizoclosmatium globosum</name>
    <dbReference type="NCBI Taxonomy" id="329046"/>
    <lineage>
        <taxon>Eukaryota</taxon>
        <taxon>Fungi</taxon>
        <taxon>Fungi incertae sedis</taxon>
        <taxon>Chytridiomycota</taxon>
        <taxon>Chytridiomycota incertae sedis</taxon>
        <taxon>Chytridiomycetes</taxon>
        <taxon>Chytridiales</taxon>
        <taxon>Chytriomycetaceae</taxon>
        <taxon>Rhizoclosmatium</taxon>
    </lineage>
</organism>
<dbReference type="PANTHER" id="PTHR43788">
    <property type="entry name" value="DNA2/NAM7 HELICASE FAMILY MEMBER"/>
    <property type="match status" value="1"/>
</dbReference>
<comment type="caution">
    <text evidence="6">The sequence shown here is derived from an EMBL/GenBank/DDBJ whole genome shotgun (WGS) entry which is preliminary data.</text>
</comment>
<keyword evidence="7" id="KW-1185">Reference proteome</keyword>
<dbReference type="STRING" id="329046.A0A1Y2CQ04"/>
<dbReference type="PANTHER" id="PTHR43788:SF8">
    <property type="entry name" value="DNA-BINDING PROTEIN SMUBP-2"/>
    <property type="match status" value="1"/>
</dbReference>
<dbReference type="Proteomes" id="UP000193642">
    <property type="component" value="Unassembled WGS sequence"/>
</dbReference>
<dbReference type="InterPro" id="IPR050534">
    <property type="entry name" value="Coronavir_polyprotein_1ab"/>
</dbReference>
<dbReference type="EMBL" id="MCGO01000010">
    <property type="protein sequence ID" value="ORY49037.1"/>
    <property type="molecule type" value="Genomic_DNA"/>
</dbReference>
<keyword evidence="4" id="KW-0067">ATP-binding</keyword>
<dbReference type="Gene3D" id="3.40.50.300">
    <property type="entry name" value="P-loop containing nucleotide triphosphate hydrolases"/>
    <property type="match status" value="2"/>
</dbReference>
<reference evidence="6 7" key="1">
    <citation type="submission" date="2016-07" db="EMBL/GenBank/DDBJ databases">
        <title>Pervasive Adenine N6-methylation of Active Genes in Fungi.</title>
        <authorList>
            <consortium name="DOE Joint Genome Institute"/>
            <person name="Mondo S.J."/>
            <person name="Dannebaum R.O."/>
            <person name="Kuo R.C."/>
            <person name="Labutti K."/>
            <person name="Haridas S."/>
            <person name="Kuo A."/>
            <person name="Salamov A."/>
            <person name="Ahrendt S.R."/>
            <person name="Lipzen A."/>
            <person name="Sullivan W."/>
            <person name="Andreopoulos W.B."/>
            <person name="Clum A."/>
            <person name="Lindquist E."/>
            <person name="Daum C."/>
            <person name="Ramamoorthy G.K."/>
            <person name="Gryganskyi A."/>
            <person name="Culley D."/>
            <person name="Magnuson J.K."/>
            <person name="James T.Y."/>
            <person name="O'Malley M.A."/>
            <person name="Stajich J.E."/>
            <person name="Spatafora J.W."/>
            <person name="Visel A."/>
            <person name="Grigoriev I.V."/>
        </authorList>
    </citation>
    <scope>NUCLEOTIDE SEQUENCE [LARGE SCALE GENOMIC DNA]</scope>
    <source>
        <strain evidence="6 7">JEL800</strain>
    </source>
</reference>
<dbReference type="Pfam" id="PF13087">
    <property type="entry name" value="AAA_12"/>
    <property type="match status" value="1"/>
</dbReference>
<evidence type="ECO:0000256" key="1">
    <source>
        <dbReference type="ARBA" id="ARBA00022741"/>
    </source>
</evidence>
<evidence type="ECO:0000256" key="4">
    <source>
        <dbReference type="ARBA" id="ARBA00022840"/>
    </source>
</evidence>
<dbReference type="GO" id="GO:0043139">
    <property type="term" value="F:5'-3' DNA helicase activity"/>
    <property type="evidence" value="ECO:0007669"/>
    <property type="project" value="TreeGrafter"/>
</dbReference>
<keyword evidence="1" id="KW-0547">Nucleotide-binding</keyword>
<dbReference type="Pfam" id="PF13245">
    <property type="entry name" value="AAA_19"/>
    <property type="match status" value="1"/>
</dbReference>
<keyword evidence="2 6" id="KW-0378">Hydrolase</keyword>
<feature type="domain" description="DNA2/NAM7 helicase-like C-terminal" evidence="5">
    <location>
        <begin position="985"/>
        <end position="1100"/>
    </location>
</feature>
<evidence type="ECO:0000256" key="3">
    <source>
        <dbReference type="ARBA" id="ARBA00022806"/>
    </source>
</evidence>